<name>A0A2Y9ALF1_9MICO</name>
<keyword evidence="1 4" id="KW-0378">Hydrolase</keyword>
<feature type="active site" description="Nucleophile" evidence="4">
    <location>
        <position position="44"/>
    </location>
</feature>
<evidence type="ECO:0000256" key="1">
    <source>
        <dbReference type="ARBA" id="ARBA00022801"/>
    </source>
</evidence>
<evidence type="ECO:0000313" key="7">
    <source>
        <dbReference type="EMBL" id="SSA45015.1"/>
    </source>
</evidence>
<dbReference type="GO" id="GO:0016042">
    <property type="term" value="P:lipid catabolic process"/>
    <property type="evidence" value="ECO:0007669"/>
    <property type="project" value="UniProtKB-UniRule"/>
</dbReference>
<keyword evidence="8" id="KW-1185">Reference proteome</keyword>
<evidence type="ECO:0000256" key="4">
    <source>
        <dbReference type="PROSITE-ProRule" id="PRU01161"/>
    </source>
</evidence>
<feature type="short sequence motif" description="GXSXG" evidence="4">
    <location>
        <begin position="42"/>
        <end position="46"/>
    </location>
</feature>
<dbReference type="OrthoDB" id="4080114at2"/>
<reference evidence="7 8" key="1">
    <citation type="submission" date="2016-10" db="EMBL/GenBank/DDBJ databases">
        <authorList>
            <person name="Cai Z."/>
        </authorList>
    </citation>
    <scope>NUCLEOTIDE SEQUENCE [LARGE SCALE GENOMIC DNA]</scope>
    <source>
        <strain evidence="7 8">CGMCC 1.10826</strain>
    </source>
</reference>
<dbReference type="InterPro" id="IPR016035">
    <property type="entry name" value="Acyl_Trfase/lysoPLipase"/>
</dbReference>
<dbReference type="RefSeq" id="WP_110853138.1">
    <property type="nucleotide sequence ID" value="NZ_QKLZ01000011.1"/>
</dbReference>
<evidence type="ECO:0000256" key="5">
    <source>
        <dbReference type="SAM" id="MobiDB-lite"/>
    </source>
</evidence>
<dbReference type="AlphaFoldDB" id="A0A2Y9ALF1"/>
<gene>
    <name evidence="7" type="ORF">SAMN05216184_11140</name>
</gene>
<dbReference type="Proteomes" id="UP000250222">
    <property type="component" value="Unassembled WGS sequence"/>
</dbReference>
<dbReference type="PROSITE" id="PS51635">
    <property type="entry name" value="PNPLA"/>
    <property type="match status" value="1"/>
</dbReference>
<feature type="domain" description="PNPLA" evidence="6">
    <location>
        <begin position="10"/>
        <end position="333"/>
    </location>
</feature>
<keyword evidence="2 4" id="KW-0442">Lipid degradation</keyword>
<dbReference type="PANTHER" id="PTHR14226">
    <property type="entry name" value="NEUROPATHY TARGET ESTERASE/SWISS CHEESE D.MELANOGASTER"/>
    <property type="match status" value="1"/>
</dbReference>
<comment type="caution">
    <text evidence="4">Lacks conserved residue(s) required for the propagation of feature annotation.</text>
</comment>
<keyword evidence="3 4" id="KW-0443">Lipid metabolism</keyword>
<dbReference type="InterPro" id="IPR050301">
    <property type="entry name" value="NTE"/>
</dbReference>
<feature type="active site" description="Proton acceptor" evidence="4">
    <location>
        <position position="320"/>
    </location>
</feature>
<evidence type="ECO:0000256" key="3">
    <source>
        <dbReference type="ARBA" id="ARBA00023098"/>
    </source>
</evidence>
<accession>A0A2Y9ALF1</accession>
<dbReference type="EMBL" id="UETB01000011">
    <property type="protein sequence ID" value="SSA45015.1"/>
    <property type="molecule type" value="Genomic_DNA"/>
</dbReference>
<evidence type="ECO:0000313" key="8">
    <source>
        <dbReference type="Proteomes" id="UP000250222"/>
    </source>
</evidence>
<protein>
    <submittedName>
        <fullName evidence="7">Patatin-like phospholipase</fullName>
    </submittedName>
</protein>
<dbReference type="GO" id="GO:0016787">
    <property type="term" value="F:hydrolase activity"/>
    <property type="evidence" value="ECO:0007669"/>
    <property type="project" value="UniProtKB-UniRule"/>
</dbReference>
<organism evidence="7 8">
    <name type="scientific">Georgenia satyanarayanai</name>
    <dbReference type="NCBI Taxonomy" id="860221"/>
    <lineage>
        <taxon>Bacteria</taxon>
        <taxon>Bacillati</taxon>
        <taxon>Actinomycetota</taxon>
        <taxon>Actinomycetes</taxon>
        <taxon>Micrococcales</taxon>
        <taxon>Bogoriellaceae</taxon>
        <taxon>Georgenia</taxon>
    </lineage>
</organism>
<dbReference type="Gene3D" id="3.40.1090.10">
    <property type="entry name" value="Cytosolic phospholipase A2 catalytic domain"/>
    <property type="match status" value="2"/>
</dbReference>
<dbReference type="InterPro" id="IPR002641">
    <property type="entry name" value="PNPLA_dom"/>
</dbReference>
<evidence type="ECO:0000256" key="2">
    <source>
        <dbReference type="ARBA" id="ARBA00022963"/>
    </source>
</evidence>
<feature type="compositionally biased region" description="Pro residues" evidence="5">
    <location>
        <begin position="160"/>
        <end position="170"/>
    </location>
</feature>
<feature type="short sequence motif" description="DGA/G" evidence="4">
    <location>
        <begin position="320"/>
        <end position="322"/>
    </location>
</feature>
<dbReference type="PANTHER" id="PTHR14226:SF57">
    <property type="entry name" value="BLR7027 PROTEIN"/>
    <property type="match status" value="1"/>
</dbReference>
<dbReference type="SUPFAM" id="SSF52151">
    <property type="entry name" value="FabD/lysophospholipase-like"/>
    <property type="match status" value="1"/>
</dbReference>
<sequence>MPDAPDVVGLVLSGGGARASFQLGALRYLYDRAGIAPSVITGTSAGSIVAAVLAQSAEREGQRAALARLEELWRGMADSSDMFEELPWFSRLRERGPVWAEALERRKRRQGALGRSFKRVAVLRDEISTAAERVVRPASGDGRSTQDPGPDEPPHQQPVELPPVPAPPSRLTPAGEPADEEAAGTGRERAGGTGLGPGRFLESIDILRTVGRASADLETIVDGARRERSMYRPGPIVDHLVDPEIFRPDAVAASGVTLRVAVVALESGELRYVTEDGTLVDRDDRPLGADPVDLVEAVRASCAIPMVFAPVRLGEENYVDGGVRESLPAEVAMTHLGVDTCYAVVAGPSGLRREDSYDDKDMLGILMRTTTAIMTDEVQRDEVVRARAAGAVVIEPEFDVHDTLTIEPGLVALAMDYGYLRAAEAVLGASAEEQSVTRDLVLLRRRIWHAEKEAFAADLEEPARLERVAEIAGLKYTLRDLLRRVPADRLPEGAEEWWRTWEHHRTEITLAPSWATPRT</sequence>
<feature type="region of interest" description="Disordered" evidence="5">
    <location>
        <begin position="132"/>
        <end position="198"/>
    </location>
</feature>
<evidence type="ECO:0000259" key="6">
    <source>
        <dbReference type="PROSITE" id="PS51635"/>
    </source>
</evidence>
<dbReference type="Pfam" id="PF01734">
    <property type="entry name" value="Patatin"/>
    <property type="match status" value="1"/>
</dbReference>
<proteinExistence type="predicted"/>